<protein>
    <submittedName>
        <fullName evidence="2">Uncharacterized protein</fullName>
    </submittedName>
</protein>
<evidence type="ECO:0000313" key="3">
    <source>
        <dbReference type="Proteomes" id="UP000707451"/>
    </source>
</evidence>
<dbReference type="AlphaFoldDB" id="A0A9P8BMK0"/>
<keyword evidence="1" id="KW-0472">Membrane</keyword>
<comment type="caution">
    <text evidence="2">The sequence shown here is derived from an EMBL/GenBank/DDBJ whole genome shotgun (WGS) entry which is preliminary data.</text>
</comment>
<organism evidence="2 3">
    <name type="scientific">Linnemannia hyalina</name>
    <dbReference type="NCBI Taxonomy" id="64524"/>
    <lineage>
        <taxon>Eukaryota</taxon>
        <taxon>Fungi</taxon>
        <taxon>Fungi incertae sedis</taxon>
        <taxon>Mucoromycota</taxon>
        <taxon>Mortierellomycotina</taxon>
        <taxon>Mortierellomycetes</taxon>
        <taxon>Mortierellales</taxon>
        <taxon>Mortierellaceae</taxon>
        <taxon>Linnemannia</taxon>
    </lineage>
</organism>
<keyword evidence="1" id="KW-1133">Transmembrane helix</keyword>
<evidence type="ECO:0000256" key="1">
    <source>
        <dbReference type="SAM" id="Phobius"/>
    </source>
</evidence>
<dbReference type="EMBL" id="JAHRHY010000025">
    <property type="protein sequence ID" value="KAG9061285.1"/>
    <property type="molecule type" value="Genomic_DNA"/>
</dbReference>
<gene>
    <name evidence="2" type="ORF">KI688_007623</name>
</gene>
<feature type="transmembrane region" description="Helical" evidence="1">
    <location>
        <begin position="12"/>
        <end position="31"/>
    </location>
</feature>
<evidence type="ECO:0000313" key="2">
    <source>
        <dbReference type="EMBL" id="KAG9061285.1"/>
    </source>
</evidence>
<feature type="transmembrane region" description="Helical" evidence="1">
    <location>
        <begin position="51"/>
        <end position="72"/>
    </location>
</feature>
<keyword evidence="1" id="KW-0812">Transmembrane</keyword>
<feature type="transmembrane region" description="Helical" evidence="1">
    <location>
        <begin position="149"/>
        <end position="169"/>
    </location>
</feature>
<dbReference type="Proteomes" id="UP000707451">
    <property type="component" value="Unassembled WGS sequence"/>
</dbReference>
<sequence>MAPAVFKLRILLALVCFANLAAVGTYYGWVVANTTNTRQAIFGKKPYIYNWADYGIIGCSAILFFAYIYSIWVKKALFCFGNRIVRAVLMLIPGGFLLGVMVRAVHHLIESLKLSSDKSSNDNFTVRIDPFTCIGFGNTHGPCTVLKCYVSFPIVVGFFVIIEVLVTLLRGITGASGIATINQFFKIQELPTLPPSTLTITTTTMKLPVVLSLFFLAAAASATDSDYKQMCYETCVHKNCNESNTSNLCTPNYVRTFVHVDYRPRGRGTVPNAVHASICVISPPGVTTFNRDDYKCERS</sequence>
<reference evidence="2" key="1">
    <citation type="submission" date="2021-06" db="EMBL/GenBank/DDBJ databases">
        <title>Genome Sequence of Mortierella hyaline Strain SCG-10, a Cold-Adapted, Nitrate-Reducing Fungus Isolated from Soil in Minnesota, USA.</title>
        <authorList>
            <person name="Aldossari N."/>
        </authorList>
    </citation>
    <scope>NUCLEOTIDE SEQUENCE</scope>
    <source>
        <strain evidence="2">SCG-10</strain>
    </source>
</reference>
<name>A0A9P8BMK0_9FUNG</name>
<proteinExistence type="predicted"/>
<feature type="transmembrane region" description="Helical" evidence="1">
    <location>
        <begin position="84"/>
        <end position="105"/>
    </location>
</feature>
<dbReference type="OrthoDB" id="2344092at2759"/>
<keyword evidence="3" id="KW-1185">Reference proteome</keyword>
<accession>A0A9P8BMK0</accession>